<dbReference type="OrthoDB" id="1824059at2"/>
<sequence>MMKRKMMLLLCACMLVFSGCQKEEPVPEQEKIRLEFYNRKREVYAVLEEIIGKFNASQDEIEVYQNMNTNADTALRISAVEGEFPDLVELGGLQSVETFEYVMGNCLRPLEDMECAGRIKEEYLPYLHYDSHLYQMPLAMSFEGIYVNKDLFSEEGLKIPETYEELCQVSEEIQSRGKVPFLFADKESWTVHQNWESIEGAIRGNFEEIWAEVATGKTSFTEDPISRGSLEKLIALHQYTTEECRDLNYDEAMTQFAQGEAFMFMQGSWAYGSIMERNPQMNLELIPFPVDNGQEQFVTMWIDSSVGISRDCKYPEEAEKFVEFLMKPEILQLYLDAECSLSSMEGNKNRAEYAPRVHQLIREGRAGMDASWLPLQTSVIRDKDILSLMPDAGKVEIDDYLDTYTKSLQKHKDLYLEAKEKRE</sequence>
<protein>
    <recommendedName>
        <fullName evidence="4">Carbohydrate ABC transporter substrate-binding protein</fullName>
    </recommendedName>
</protein>
<accession>A0A2Z4UEI6</accession>
<evidence type="ECO:0000256" key="1">
    <source>
        <dbReference type="SAM" id="SignalP"/>
    </source>
</evidence>
<dbReference type="EMBL" id="CP030280">
    <property type="protein sequence ID" value="AWY99214.1"/>
    <property type="molecule type" value="Genomic_DNA"/>
</dbReference>
<dbReference type="Proteomes" id="UP000250003">
    <property type="component" value="Chromosome"/>
</dbReference>
<evidence type="ECO:0000313" key="3">
    <source>
        <dbReference type="Proteomes" id="UP000250003"/>
    </source>
</evidence>
<dbReference type="Gene3D" id="3.40.190.10">
    <property type="entry name" value="Periplasmic binding protein-like II"/>
    <property type="match status" value="2"/>
</dbReference>
<feature type="signal peptide" evidence="1">
    <location>
        <begin position="1"/>
        <end position="22"/>
    </location>
</feature>
<keyword evidence="3" id="KW-1185">Reference proteome</keyword>
<evidence type="ECO:0008006" key="4">
    <source>
        <dbReference type="Google" id="ProtNLM"/>
    </source>
</evidence>
<dbReference type="KEGG" id="blau:DQQ01_15015"/>
<dbReference type="InterPro" id="IPR006059">
    <property type="entry name" value="SBP"/>
</dbReference>
<reference evidence="3" key="1">
    <citation type="submission" date="2018-06" db="EMBL/GenBank/DDBJ databases">
        <title>Description of Blautia argi sp. nov., a new anaerobic isolated from dog feces.</title>
        <authorList>
            <person name="Chang Y.-H."/>
            <person name="Paek J."/>
            <person name="Shin Y."/>
        </authorList>
    </citation>
    <scope>NUCLEOTIDE SEQUENCE [LARGE SCALE GENOMIC DNA]</scope>
    <source>
        <strain evidence="3">KCTC 15426</strain>
    </source>
</reference>
<dbReference type="SUPFAM" id="SSF53850">
    <property type="entry name" value="Periplasmic binding protein-like II"/>
    <property type="match status" value="1"/>
</dbReference>
<feature type="chain" id="PRO_5016388622" description="Carbohydrate ABC transporter substrate-binding protein" evidence="1">
    <location>
        <begin position="23"/>
        <end position="423"/>
    </location>
</feature>
<organism evidence="2 3">
    <name type="scientific">Blautia argi</name>
    <dbReference type="NCBI Taxonomy" id="1912897"/>
    <lineage>
        <taxon>Bacteria</taxon>
        <taxon>Bacillati</taxon>
        <taxon>Bacillota</taxon>
        <taxon>Clostridia</taxon>
        <taxon>Lachnospirales</taxon>
        <taxon>Lachnospiraceae</taxon>
        <taxon>Blautia</taxon>
    </lineage>
</organism>
<dbReference type="AlphaFoldDB" id="A0A2Z4UEI6"/>
<dbReference type="PROSITE" id="PS51257">
    <property type="entry name" value="PROKAR_LIPOPROTEIN"/>
    <property type="match status" value="1"/>
</dbReference>
<dbReference type="PANTHER" id="PTHR43649">
    <property type="entry name" value="ARABINOSE-BINDING PROTEIN-RELATED"/>
    <property type="match status" value="1"/>
</dbReference>
<gene>
    <name evidence="2" type="ORF">DQQ01_15015</name>
</gene>
<proteinExistence type="predicted"/>
<dbReference type="RefSeq" id="WP_111920658.1">
    <property type="nucleotide sequence ID" value="NZ_CP030280.1"/>
</dbReference>
<dbReference type="InterPro" id="IPR050490">
    <property type="entry name" value="Bact_solute-bd_prot1"/>
</dbReference>
<name>A0A2Z4UEI6_9FIRM</name>
<dbReference type="PANTHER" id="PTHR43649:SF12">
    <property type="entry name" value="DIACETYLCHITOBIOSE BINDING PROTEIN DASA"/>
    <property type="match status" value="1"/>
</dbReference>
<dbReference type="Pfam" id="PF13416">
    <property type="entry name" value="SBP_bac_8"/>
    <property type="match status" value="1"/>
</dbReference>
<keyword evidence="1" id="KW-0732">Signal</keyword>
<evidence type="ECO:0000313" key="2">
    <source>
        <dbReference type="EMBL" id="AWY99214.1"/>
    </source>
</evidence>